<evidence type="ECO:0000256" key="3">
    <source>
        <dbReference type="ARBA" id="ARBA00022692"/>
    </source>
</evidence>
<dbReference type="GO" id="GO:0006799">
    <property type="term" value="P:polyphosphate biosynthetic process"/>
    <property type="evidence" value="ECO:0007669"/>
    <property type="project" value="UniProtKB-ARBA"/>
</dbReference>
<comment type="subcellular location">
    <subcellularLocation>
        <location evidence="1">Vacuole membrane</location>
        <topology evidence="1">Multi-pass membrane protein</topology>
    </subcellularLocation>
</comment>
<dbReference type="OrthoDB" id="2243669at2759"/>
<gene>
    <name evidence="8" type="primary">VTC4</name>
    <name evidence="8" type="ORF">EHP00_1950</name>
</gene>
<dbReference type="InterPro" id="IPR051572">
    <property type="entry name" value="VTC_Complex_Subunit"/>
</dbReference>
<dbReference type="Gene3D" id="3.20.100.30">
    <property type="entry name" value="VTC, catalytic tunnel domain"/>
    <property type="match status" value="1"/>
</dbReference>
<dbReference type="STRING" id="646526.A0A1W0E906"/>
<evidence type="ECO:0000256" key="2">
    <source>
        <dbReference type="ARBA" id="ARBA00022554"/>
    </source>
</evidence>
<evidence type="ECO:0000256" key="1">
    <source>
        <dbReference type="ARBA" id="ARBA00004128"/>
    </source>
</evidence>
<dbReference type="CDD" id="cd07751">
    <property type="entry name" value="PolyPPase_VTC4_like"/>
    <property type="match status" value="1"/>
</dbReference>
<evidence type="ECO:0000256" key="6">
    <source>
        <dbReference type="SAM" id="Phobius"/>
    </source>
</evidence>
<keyword evidence="5 6" id="KW-0472">Membrane</keyword>
<dbReference type="PROSITE" id="PS51382">
    <property type="entry name" value="SPX"/>
    <property type="match status" value="1"/>
</dbReference>
<dbReference type="InterPro" id="IPR018966">
    <property type="entry name" value="VTC_domain"/>
</dbReference>
<comment type="caution">
    <text evidence="8">The sequence shown here is derived from an EMBL/GenBank/DDBJ whole genome shotgun (WGS) entry which is preliminary data.</text>
</comment>
<dbReference type="Pfam" id="PF02656">
    <property type="entry name" value="DUF202"/>
    <property type="match status" value="1"/>
</dbReference>
<keyword evidence="9" id="KW-1185">Reference proteome</keyword>
<dbReference type="InterPro" id="IPR003807">
    <property type="entry name" value="DUF202"/>
</dbReference>
<evidence type="ECO:0000313" key="8">
    <source>
        <dbReference type="EMBL" id="OQS55649.1"/>
    </source>
</evidence>
<dbReference type="Pfam" id="PF09359">
    <property type="entry name" value="VTC"/>
    <property type="match status" value="1"/>
</dbReference>
<keyword evidence="4 6" id="KW-1133">Transmembrane helix</keyword>
<feature type="domain" description="SPX" evidence="7">
    <location>
        <begin position="1"/>
        <end position="141"/>
    </location>
</feature>
<dbReference type="VEuPathDB" id="MicrosporidiaDB:EHP00_1950"/>
<proteinExistence type="predicted"/>
<accession>A0A1W0E906</accession>
<organism evidence="8 9">
    <name type="scientific">Ecytonucleospora hepatopenaei</name>
    <dbReference type="NCBI Taxonomy" id="646526"/>
    <lineage>
        <taxon>Eukaryota</taxon>
        <taxon>Fungi</taxon>
        <taxon>Fungi incertae sedis</taxon>
        <taxon>Microsporidia</taxon>
        <taxon>Enterocytozoonidae</taxon>
        <taxon>Ecytonucleospora</taxon>
    </lineage>
</organism>
<evidence type="ECO:0000256" key="5">
    <source>
        <dbReference type="ARBA" id="ARBA00023136"/>
    </source>
</evidence>
<dbReference type="EMBL" id="MNPJ01000005">
    <property type="protein sequence ID" value="OQS55649.1"/>
    <property type="molecule type" value="Genomic_DNA"/>
</dbReference>
<dbReference type="AlphaFoldDB" id="A0A1W0E906"/>
<dbReference type="GO" id="GO:0005774">
    <property type="term" value="C:vacuolar membrane"/>
    <property type="evidence" value="ECO:0007669"/>
    <property type="project" value="UniProtKB-SubCell"/>
</dbReference>
<keyword evidence="3 6" id="KW-0812">Transmembrane</keyword>
<dbReference type="InterPro" id="IPR042267">
    <property type="entry name" value="VTC_sf"/>
</dbReference>
<evidence type="ECO:0000256" key="4">
    <source>
        <dbReference type="ARBA" id="ARBA00022989"/>
    </source>
</evidence>
<dbReference type="PANTHER" id="PTHR46140:SF1">
    <property type="entry name" value="VACUOLAR TRANSPORTER CHAPERONE COMPLEX SUBUNIT 4-RELATED"/>
    <property type="match status" value="1"/>
</dbReference>
<dbReference type="Proteomes" id="UP000192758">
    <property type="component" value="Unassembled WGS sequence"/>
</dbReference>
<feature type="transmembrane region" description="Helical" evidence="6">
    <location>
        <begin position="608"/>
        <end position="630"/>
    </location>
</feature>
<dbReference type="InterPro" id="IPR004331">
    <property type="entry name" value="SPX_dom"/>
</dbReference>
<protein>
    <submittedName>
        <fullName evidence="8">VTC4</fullName>
    </submittedName>
</protein>
<sequence length="678" mass="79998">MSFAEYLKKHADYEKYDNKYIRYDVLTKLIAKEDISKHAQIIQEEFNRVFDFINRETEKFKEKLCLYEKEIKNEENEPFEKSKSKKHILLDKNNYTIIFEDLQEEMKSFAEFIRINIIGFKKLIKHSDKRSGLNLKGTYSRILEQKLNAIDHLDALIYQNSKLNLKLKDKYIEQDKKESNINNLAFIRKTNKYWVHMDNLMALKLAIVRHLPVYVFTEKKQENAGNISPYAAWNHKTHDTCVSSVYFDNEDHELYMGRLQKNEGAEAIRIRFYGDLKNENSVVFVERKRHCESWTGEKSKKLRFKIKEKYVDDFITGKDVWKHVKEMNVKSKEEKTKTDNEEEVNLLYNEIQSAILNQNLFPSVRTFYKRIAFQLPNDNAVRISLDTNLCMIDERAKYIEKISKNFKVKESNFTNRLWRRSDFVNTEWPFRALDDKNIVRFPHAILEVKTTSVDETKPKWIENILASAYVEHVHKFSKFLHGTAILHMELEKIPYWLPQMRTDIRKDEFLAIGRRKEFNGNYNVSEVSSKTNSKDTNSISNSILDHSDHKNNLKYLENNTTRINIPVRVEPKVFFANERTFLRWVQFSIFLGGLGTAMLGLESFRSNVCGAIMVLLAILFACYALHLFAWRAEKIRNRDPGPYDDGKGPIMLIGMFVVALIFSVIFKFPMKGGKYLIH</sequence>
<feature type="transmembrane region" description="Helical" evidence="6">
    <location>
        <begin position="581"/>
        <end position="601"/>
    </location>
</feature>
<feature type="transmembrane region" description="Helical" evidence="6">
    <location>
        <begin position="650"/>
        <end position="668"/>
    </location>
</feature>
<name>A0A1W0E906_9MICR</name>
<evidence type="ECO:0000259" key="7">
    <source>
        <dbReference type="PROSITE" id="PS51382"/>
    </source>
</evidence>
<reference evidence="8 9" key="1">
    <citation type="journal article" date="2017" name="Environ. Microbiol.">
        <title>Decay of the glycolytic pathway and adaptation to intranuclear parasitism within Enterocytozoonidae microsporidia.</title>
        <authorList>
            <person name="Wiredu Boakye D."/>
            <person name="Jaroenlak P."/>
            <person name="Prachumwat A."/>
            <person name="Williams T.A."/>
            <person name="Bateman K.S."/>
            <person name="Itsathitphaisarn O."/>
            <person name="Sritunyalucksana K."/>
            <person name="Paszkiewicz K.H."/>
            <person name="Moore K.A."/>
            <person name="Stentiford G.D."/>
            <person name="Williams B.A."/>
        </authorList>
    </citation>
    <scope>NUCLEOTIDE SEQUENCE [LARGE SCALE GENOMIC DNA]</scope>
    <source>
        <strain evidence="8 9">TH1</strain>
    </source>
</reference>
<evidence type="ECO:0000313" key="9">
    <source>
        <dbReference type="Proteomes" id="UP000192758"/>
    </source>
</evidence>
<keyword evidence="2" id="KW-0926">Vacuole</keyword>
<dbReference type="PANTHER" id="PTHR46140">
    <property type="entry name" value="VACUOLAR TRANSPORTER CHAPERONE 1-RELATED"/>
    <property type="match status" value="1"/>
</dbReference>